<accession>A0A699WIU8</accession>
<sequence length="73" mass="8140">MTSGIRARRFEAMAAETEKNGASGSVLDVPKPSLFVGKREARAVDDFLWEMEQYLEGVNVVDNASKIKMATRY</sequence>
<reference evidence="1" key="1">
    <citation type="journal article" date="2019" name="Sci. Rep.">
        <title>Draft genome of Tanacetum cinerariifolium, the natural source of mosquito coil.</title>
        <authorList>
            <person name="Yamashiro T."/>
            <person name="Shiraishi A."/>
            <person name="Satake H."/>
            <person name="Nakayama K."/>
        </authorList>
    </citation>
    <scope>NUCLEOTIDE SEQUENCE</scope>
</reference>
<name>A0A699WIU8_TANCI</name>
<dbReference type="AlphaFoldDB" id="A0A699WIU8"/>
<proteinExistence type="predicted"/>
<dbReference type="EMBL" id="BKCJ011619484">
    <property type="protein sequence ID" value="GFD44314.1"/>
    <property type="molecule type" value="Genomic_DNA"/>
</dbReference>
<feature type="non-terminal residue" evidence="1">
    <location>
        <position position="73"/>
    </location>
</feature>
<organism evidence="1">
    <name type="scientific">Tanacetum cinerariifolium</name>
    <name type="common">Dalmatian daisy</name>
    <name type="synonym">Chrysanthemum cinerariifolium</name>
    <dbReference type="NCBI Taxonomy" id="118510"/>
    <lineage>
        <taxon>Eukaryota</taxon>
        <taxon>Viridiplantae</taxon>
        <taxon>Streptophyta</taxon>
        <taxon>Embryophyta</taxon>
        <taxon>Tracheophyta</taxon>
        <taxon>Spermatophyta</taxon>
        <taxon>Magnoliopsida</taxon>
        <taxon>eudicotyledons</taxon>
        <taxon>Gunneridae</taxon>
        <taxon>Pentapetalae</taxon>
        <taxon>asterids</taxon>
        <taxon>campanulids</taxon>
        <taxon>Asterales</taxon>
        <taxon>Asteraceae</taxon>
        <taxon>Asteroideae</taxon>
        <taxon>Anthemideae</taxon>
        <taxon>Anthemidinae</taxon>
        <taxon>Tanacetum</taxon>
    </lineage>
</organism>
<evidence type="ECO:0000313" key="1">
    <source>
        <dbReference type="EMBL" id="GFD44314.1"/>
    </source>
</evidence>
<protein>
    <submittedName>
        <fullName evidence="1">Putative retrotransposon Gag domain, aspartic peptidase domain protein</fullName>
    </submittedName>
</protein>
<gene>
    <name evidence="1" type="ORF">Tci_916283</name>
</gene>
<comment type="caution">
    <text evidence="1">The sequence shown here is derived from an EMBL/GenBank/DDBJ whole genome shotgun (WGS) entry which is preliminary data.</text>
</comment>